<comment type="caution">
    <text evidence="1">The sequence shown here is derived from an EMBL/GenBank/DDBJ whole genome shotgun (WGS) entry which is preliminary data.</text>
</comment>
<keyword evidence="2" id="KW-1185">Reference proteome</keyword>
<dbReference type="EMBL" id="MCGO01000071">
    <property type="protein sequence ID" value="ORY32472.1"/>
    <property type="molecule type" value="Genomic_DNA"/>
</dbReference>
<proteinExistence type="predicted"/>
<reference evidence="1 2" key="1">
    <citation type="submission" date="2016-07" db="EMBL/GenBank/DDBJ databases">
        <title>Pervasive Adenine N6-methylation of Active Genes in Fungi.</title>
        <authorList>
            <consortium name="DOE Joint Genome Institute"/>
            <person name="Mondo S.J."/>
            <person name="Dannebaum R.O."/>
            <person name="Kuo R.C."/>
            <person name="Labutti K."/>
            <person name="Haridas S."/>
            <person name="Kuo A."/>
            <person name="Salamov A."/>
            <person name="Ahrendt S.R."/>
            <person name="Lipzen A."/>
            <person name="Sullivan W."/>
            <person name="Andreopoulos W.B."/>
            <person name="Clum A."/>
            <person name="Lindquist E."/>
            <person name="Daum C."/>
            <person name="Ramamoorthy G.K."/>
            <person name="Gryganskyi A."/>
            <person name="Culley D."/>
            <person name="Magnuson J.K."/>
            <person name="James T.Y."/>
            <person name="O'Malley M.A."/>
            <person name="Stajich J.E."/>
            <person name="Spatafora J.W."/>
            <person name="Visel A."/>
            <person name="Grigoriev I.V."/>
        </authorList>
    </citation>
    <scope>NUCLEOTIDE SEQUENCE [LARGE SCALE GENOMIC DNA]</scope>
    <source>
        <strain evidence="1 2">JEL800</strain>
    </source>
</reference>
<accession>A0A1Y2BCB3</accession>
<dbReference type="Proteomes" id="UP000193642">
    <property type="component" value="Unassembled WGS sequence"/>
</dbReference>
<gene>
    <name evidence="1" type="ORF">BCR33DRAFT_723491</name>
</gene>
<protein>
    <submittedName>
        <fullName evidence="1">Uncharacterized protein</fullName>
    </submittedName>
</protein>
<evidence type="ECO:0000313" key="2">
    <source>
        <dbReference type="Proteomes" id="UP000193642"/>
    </source>
</evidence>
<dbReference type="AlphaFoldDB" id="A0A1Y2BCB3"/>
<name>A0A1Y2BCB3_9FUNG</name>
<sequence length="215" mass="22542">MTTSPPPPGTYSYVNTICNGAIPKGTPTRPWRDGCLATFTLSSDPQHQTGDIQPALFPPKEGCGPADLTGRVAMYFPAPVRSWGFGTLVDTNTDSHGNLINPDLLVFAVAWFAGKNQPSCKVYWKLDSKTVPQNPQLPSSAAGLAASKLVPISSAAPSGTSGAAINNVAVSTFTATIHIPHSTTSSIPSSKKSGSSRLKLPFLFVLAVSCFLLNP</sequence>
<evidence type="ECO:0000313" key="1">
    <source>
        <dbReference type="EMBL" id="ORY32472.1"/>
    </source>
</evidence>
<organism evidence="1 2">
    <name type="scientific">Rhizoclosmatium globosum</name>
    <dbReference type="NCBI Taxonomy" id="329046"/>
    <lineage>
        <taxon>Eukaryota</taxon>
        <taxon>Fungi</taxon>
        <taxon>Fungi incertae sedis</taxon>
        <taxon>Chytridiomycota</taxon>
        <taxon>Chytridiomycota incertae sedis</taxon>
        <taxon>Chytridiomycetes</taxon>
        <taxon>Chytridiales</taxon>
        <taxon>Chytriomycetaceae</taxon>
        <taxon>Rhizoclosmatium</taxon>
    </lineage>
</organism>